<dbReference type="SUPFAM" id="SSF53448">
    <property type="entry name" value="Nucleotide-diphospho-sugar transferases"/>
    <property type="match status" value="1"/>
</dbReference>
<keyword evidence="4" id="KW-1185">Reference proteome</keyword>
<dbReference type="PROSITE" id="PS50005">
    <property type="entry name" value="TPR"/>
    <property type="match status" value="1"/>
</dbReference>
<dbReference type="InterPro" id="IPR001173">
    <property type="entry name" value="Glyco_trans_2-like"/>
</dbReference>
<dbReference type="Pfam" id="PF00535">
    <property type="entry name" value="Glycos_transf_2"/>
    <property type="match status" value="1"/>
</dbReference>
<proteinExistence type="predicted"/>
<dbReference type="Proteomes" id="UP000199170">
    <property type="component" value="Unassembled WGS sequence"/>
</dbReference>
<feature type="domain" description="Glycosyltransferase 2-like" evidence="2">
    <location>
        <begin position="5"/>
        <end position="170"/>
    </location>
</feature>
<organism evidence="3 4">
    <name type="scientific">Halobellus clavatus</name>
    <dbReference type="NCBI Taxonomy" id="660517"/>
    <lineage>
        <taxon>Archaea</taxon>
        <taxon>Methanobacteriati</taxon>
        <taxon>Methanobacteriota</taxon>
        <taxon>Stenosarchaea group</taxon>
        <taxon>Halobacteria</taxon>
        <taxon>Halobacteriales</taxon>
        <taxon>Haloferacaceae</taxon>
        <taxon>Halobellus</taxon>
    </lineage>
</organism>
<evidence type="ECO:0000259" key="2">
    <source>
        <dbReference type="Pfam" id="PF00535"/>
    </source>
</evidence>
<name>A0A1H3J4V8_9EURY</name>
<dbReference type="RefSeq" id="WP_089768659.1">
    <property type="nucleotide sequence ID" value="NZ_FNPB01000012.1"/>
</dbReference>
<evidence type="ECO:0000256" key="1">
    <source>
        <dbReference type="PROSITE-ProRule" id="PRU00339"/>
    </source>
</evidence>
<dbReference type="PANTHER" id="PTHR22916">
    <property type="entry name" value="GLYCOSYLTRANSFERASE"/>
    <property type="match status" value="1"/>
</dbReference>
<reference evidence="4" key="1">
    <citation type="submission" date="2016-10" db="EMBL/GenBank/DDBJ databases">
        <authorList>
            <person name="Varghese N."/>
            <person name="Submissions S."/>
        </authorList>
    </citation>
    <scope>NUCLEOTIDE SEQUENCE [LARGE SCALE GENOMIC DNA]</scope>
    <source>
        <strain evidence="4">CGMCC 1.10118</strain>
    </source>
</reference>
<dbReference type="STRING" id="660517.SAMN04487946_1122"/>
<dbReference type="OrthoDB" id="46222at2157"/>
<feature type="repeat" description="TPR" evidence="1">
    <location>
        <begin position="250"/>
        <end position="283"/>
    </location>
</feature>
<dbReference type="AlphaFoldDB" id="A0A1H3J4V8"/>
<sequence length="317" mass="36844">MTRVSVSIPCYNAVSTTRKERWLRESIESVLNQTLTDLELLLIDDGSTDGTIEVLKEYTDDDRVTCIRQENRGYAGARNTGLEEGSGEYFAFIGQDDRWLPEKLERQLAIIEKMGADILHSNVYHIDEQGNRTGIRRSERPPEQTNNERFIRELFLGNFICIQSVTVRREAIAGHRFDENLHINCDHDIWLRLADECDIQYLDELLLEKRYHGDNTSGNYERMFEERKYIAEKAVELYPFLASLQDRKLGDAYYMYGKDSLEHGEVWRAQRSLLKAIRYDPSNAESYATLLMSLLGSRVGRKLVSRFSNPRPGRSWK</sequence>
<evidence type="ECO:0000313" key="3">
    <source>
        <dbReference type="EMBL" id="SDY34635.1"/>
    </source>
</evidence>
<evidence type="ECO:0000313" key="4">
    <source>
        <dbReference type="Proteomes" id="UP000199170"/>
    </source>
</evidence>
<dbReference type="InterPro" id="IPR029044">
    <property type="entry name" value="Nucleotide-diphossugar_trans"/>
</dbReference>
<protein>
    <submittedName>
        <fullName evidence="3">Glycosyltransferase involved in cell wall bisynthesis</fullName>
    </submittedName>
</protein>
<gene>
    <name evidence="3" type="ORF">SAMN04487946_1122</name>
</gene>
<keyword evidence="1" id="KW-0802">TPR repeat</keyword>
<keyword evidence="3" id="KW-0808">Transferase</keyword>
<dbReference type="Gene3D" id="3.90.550.10">
    <property type="entry name" value="Spore Coat Polysaccharide Biosynthesis Protein SpsA, Chain A"/>
    <property type="match status" value="1"/>
</dbReference>
<dbReference type="PANTHER" id="PTHR22916:SF3">
    <property type="entry name" value="UDP-GLCNAC:BETAGAL BETA-1,3-N-ACETYLGLUCOSAMINYLTRANSFERASE-LIKE PROTEIN 1"/>
    <property type="match status" value="1"/>
</dbReference>
<dbReference type="EMBL" id="FNPB01000012">
    <property type="protein sequence ID" value="SDY34635.1"/>
    <property type="molecule type" value="Genomic_DNA"/>
</dbReference>
<dbReference type="InterPro" id="IPR019734">
    <property type="entry name" value="TPR_rpt"/>
</dbReference>
<accession>A0A1H3J4V8</accession>
<dbReference type="GO" id="GO:0016758">
    <property type="term" value="F:hexosyltransferase activity"/>
    <property type="evidence" value="ECO:0007669"/>
    <property type="project" value="UniProtKB-ARBA"/>
</dbReference>